<proteinExistence type="predicted"/>
<evidence type="ECO:0000256" key="1">
    <source>
        <dbReference type="SAM" id="MobiDB-lite"/>
    </source>
</evidence>
<feature type="region of interest" description="Disordered" evidence="1">
    <location>
        <begin position="219"/>
        <end position="257"/>
    </location>
</feature>
<gene>
    <name evidence="2" type="ORF">LENED_012640</name>
</gene>
<comment type="caution">
    <text evidence="2">The sequence shown here is derived from an EMBL/GenBank/DDBJ whole genome shotgun (WGS) entry which is preliminary data.</text>
</comment>
<keyword evidence="3" id="KW-1185">Reference proteome</keyword>
<evidence type="ECO:0000313" key="2">
    <source>
        <dbReference type="EMBL" id="GAW10382.1"/>
    </source>
</evidence>
<name>A0A1Q3ET81_LENED</name>
<dbReference type="Proteomes" id="UP000188533">
    <property type="component" value="Unassembled WGS sequence"/>
</dbReference>
<dbReference type="EMBL" id="BDGU01001698">
    <property type="protein sequence ID" value="GAW10382.1"/>
    <property type="molecule type" value="Genomic_DNA"/>
</dbReference>
<accession>A0A1Q3ET81</accession>
<evidence type="ECO:0000313" key="3">
    <source>
        <dbReference type="Proteomes" id="UP000188533"/>
    </source>
</evidence>
<feature type="compositionally biased region" description="Low complexity" evidence="1">
    <location>
        <begin position="223"/>
        <end position="232"/>
    </location>
</feature>
<feature type="compositionally biased region" description="Polar residues" evidence="1">
    <location>
        <begin position="17"/>
        <end position="27"/>
    </location>
</feature>
<reference evidence="2 3" key="1">
    <citation type="submission" date="2016-08" db="EMBL/GenBank/DDBJ databases">
        <authorList>
            <consortium name="Lentinula edodes genome sequencing consortium"/>
            <person name="Sakamoto Y."/>
            <person name="Nakade K."/>
            <person name="Sato S."/>
            <person name="Yoshida Y."/>
            <person name="Miyazaki K."/>
            <person name="Natsume S."/>
            <person name="Konno N."/>
        </authorList>
    </citation>
    <scope>NUCLEOTIDE SEQUENCE [LARGE SCALE GENOMIC DNA]</scope>
    <source>
        <strain evidence="2 3">NBRC 111202</strain>
    </source>
</reference>
<feature type="compositionally biased region" description="Polar residues" evidence="1">
    <location>
        <begin position="1"/>
        <end position="10"/>
    </location>
</feature>
<organism evidence="2 3">
    <name type="scientific">Lentinula edodes</name>
    <name type="common">Shiitake mushroom</name>
    <name type="synonym">Lentinus edodes</name>
    <dbReference type="NCBI Taxonomy" id="5353"/>
    <lineage>
        <taxon>Eukaryota</taxon>
        <taxon>Fungi</taxon>
        <taxon>Dikarya</taxon>
        <taxon>Basidiomycota</taxon>
        <taxon>Agaricomycotina</taxon>
        <taxon>Agaricomycetes</taxon>
        <taxon>Agaricomycetidae</taxon>
        <taxon>Agaricales</taxon>
        <taxon>Marasmiineae</taxon>
        <taxon>Omphalotaceae</taxon>
        <taxon>Lentinula</taxon>
    </lineage>
</organism>
<protein>
    <submittedName>
        <fullName evidence="2">Uncharacterized protein</fullName>
    </submittedName>
</protein>
<feature type="compositionally biased region" description="Polar residues" evidence="1">
    <location>
        <begin position="441"/>
        <end position="470"/>
    </location>
</feature>
<sequence length="476" mass="51740">MESQETNLDTNPPRLSPLSSNDNNMTTRVNESGHIELCSGKYGPRVKPGAVLSPEDLDDLYEEARRHAKIRSTEDIENMREIIADAFPSYALDESAPSTFPFLDALRRKFCGHNWAQIHAGRRDELRMSVGGVGCFDEYLSQVEGCNNRLKGVGNYFTPAQLLTILARGITPTLAAILSEQGVIISELISYKDWVTSCRNLEVRFKSRLVAGNGRRFRSFGQNNAPSNNNAPAHKRMATSEPATHPNKRTSSDTLSASGPFYMHAFSKMPEAMQKEQRELLGRINACVKCRTAWGTCASNLDKCTGAMLSVPWRPLTKEMVDWAIAAHKSTGRLILYNAILKKANSTTAVAAVHGAPLDDISQYVDSGPSRPPPVAAAIYGSRAVAHLARDGDLFGSFAGPSFKCSTSVLAPRPGHAVTPVVGQQRLTCDQDDDEVDWSDGSVSPSPASRRNSTEAGRSNAAVNETNNSIVGDAQD</sequence>
<feature type="region of interest" description="Disordered" evidence="1">
    <location>
        <begin position="431"/>
        <end position="476"/>
    </location>
</feature>
<feature type="region of interest" description="Disordered" evidence="1">
    <location>
        <begin position="1"/>
        <end position="27"/>
    </location>
</feature>
<dbReference type="AlphaFoldDB" id="A0A1Q3ET81"/>
<reference evidence="2 3" key="2">
    <citation type="submission" date="2017-02" db="EMBL/GenBank/DDBJ databases">
        <title>A genome survey and senescence transcriptome analysis in Lentinula edodes.</title>
        <authorList>
            <person name="Sakamoto Y."/>
            <person name="Nakade K."/>
            <person name="Sato S."/>
            <person name="Yoshida Y."/>
            <person name="Miyazaki K."/>
            <person name="Natsume S."/>
            <person name="Konno N."/>
        </authorList>
    </citation>
    <scope>NUCLEOTIDE SEQUENCE [LARGE SCALE GENOMIC DNA]</scope>
    <source>
        <strain evidence="2 3">NBRC 111202</strain>
    </source>
</reference>